<evidence type="ECO:0000313" key="7">
    <source>
        <dbReference type="Proteomes" id="UP001161247"/>
    </source>
</evidence>
<protein>
    <submittedName>
        <fullName evidence="6">OLC1v1032319C1</fullName>
    </submittedName>
</protein>
<dbReference type="GO" id="GO:0016020">
    <property type="term" value="C:membrane"/>
    <property type="evidence" value="ECO:0007669"/>
    <property type="project" value="TreeGrafter"/>
</dbReference>
<dbReference type="InterPro" id="IPR014830">
    <property type="entry name" value="Glycolipid_transfer_prot_dom"/>
</dbReference>
<feature type="domain" description="Glycolipid transfer protein" evidence="5">
    <location>
        <begin position="88"/>
        <end position="225"/>
    </location>
</feature>
<dbReference type="Pfam" id="PF08718">
    <property type="entry name" value="GLTP"/>
    <property type="match status" value="1"/>
</dbReference>
<evidence type="ECO:0000256" key="4">
    <source>
        <dbReference type="SAM" id="MobiDB-lite"/>
    </source>
</evidence>
<dbReference type="Gene3D" id="1.10.3520.10">
    <property type="entry name" value="Glycolipid transfer protein"/>
    <property type="match status" value="1"/>
</dbReference>
<dbReference type="FunFam" id="1.10.3520.10:FF:000005">
    <property type="entry name" value="Accelerated cell death 11"/>
    <property type="match status" value="1"/>
</dbReference>
<keyword evidence="7" id="KW-1185">Reference proteome</keyword>
<evidence type="ECO:0000256" key="3">
    <source>
        <dbReference type="ARBA" id="ARBA00023055"/>
    </source>
</evidence>
<keyword evidence="2" id="KW-0813">Transport</keyword>
<dbReference type="Proteomes" id="UP001161247">
    <property type="component" value="Chromosome 2"/>
</dbReference>
<comment type="similarity">
    <text evidence="1">Belongs to the GLTP family.</text>
</comment>
<feature type="compositionally biased region" description="Low complexity" evidence="4">
    <location>
        <begin position="27"/>
        <end position="38"/>
    </location>
</feature>
<feature type="region of interest" description="Disordered" evidence="4">
    <location>
        <begin position="23"/>
        <end position="42"/>
    </location>
</feature>
<dbReference type="EMBL" id="OX459119">
    <property type="protein sequence ID" value="CAI9096228.1"/>
    <property type="molecule type" value="Genomic_DNA"/>
</dbReference>
<gene>
    <name evidence="6" type="ORF">OLC1_LOCUS7029</name>
</gene>
<evidence type="ECO:0000313" key="6">
    <source>
        <dbReference type="EMBL" id="CAI9096228.1"/>
    </source>
</evidence>
<dbReference type="PANTHER" id="PTHR10219:SF28">
    <property type="entry name" value="ACD11 HOMOLOG PROTEIN"/>
    <property type="match status" value="1"/>
</dbReference>
<reference evidence="6" key="1">
    <citation type="submission" date="2023-03" db="EMBL/GenBank/DDBJ databases">
        <authorList>
            <person name="Julca I."/>
        </authorList>
    </citation>
    <scope>NUCLEOTIDE SEQUENCE</scope>
</reference>
<dbReference type="AlphaFoldDB" id="A0AAV1CM61"/>
<evidence type="ECO:0000259" key="5">
    <source>
        <dbReference type="Pfam" id="PF08718"/>
    </source>
</evidence>
<dbReference type="GO" id="GO:1902388">
    <property type="term" value="F:ceramide 1-phosphate transfer activity"/>
    <property type="evidence" value="ECO:0007669"/>
    <property type="project" value="TreeGrafter"/>
</dbReference>
<dbReference type="PANTHER" id="PTHR10219">
    <property type="entry name" value="GLYCOLIPID TRANSFER PROTEIN-RELATED"/>
    <property type="match status" value="1"/>
</dbReference>
<dbReference type="SUPFAM" id="SSF110004">
    <property type="entry name" value="Glycolipid transfer protein, GLTP"/>
    <property type="match status" value="1"/>
</dbReference>
<dbReference type="GO" id="GO:0005829">
    <property type="term" value="C:cytosol"/>
    <property type="evidence" value="ECO:0007669"/>
    <property type="project" value="TreeGrafter"/>
</dbReference>
<sequence length="261" mass="29025">MAPNFHSFLNSIERHCRTKEKTKKVEVVTSSSGSPSIGRGRGRMMNAMDEDDFEDAVSTGTPLSAIAEAFEDLSDLVKSRGGMKFDMDLKSLCDASSLVSVLFGCLGIAFKFAEMEYIAKLRDLEDASETYGTLSNIIDTDLETHTVKSPGSLSRKLRRVRQGLDLVRAIFQNFLSPEFCSLKEAASVAYGKVCAPYHTWPVRTAVSAGMCALPTRDQLLERLNETDESAEKAMRRYIKASSPVIEYIDMLYTSRNISLDW</sequence>
<organism evidence="6 7">
    <name type="scientific">Oldenlandia corymbosa var. corymbosa</name>
    <dbReference type="NCBI Taxonomy" id="529605"/>
    <lineage>
        <taxon>Eukaryota</taxon>
        <taxon>Viridiplantae</taxon>
        <taxon>Streptophyta</taxon>
        <taxon>Embryophyta</taxon>
        <taxon>Tracheophyta</taxon>
        <taxon>Spermatophyta</taxon>
        <taxon>Magnoliopsida</taxon>
        <taxon>eudicotyledons</taxon>
        <taxon>Gunneridae</taxon>
        <taxon>Pentapetalae</taxon>
        <taxon>asterids</taxon>
        <taxon>lamiids</taxon>
        <taxon>Gentianales</taxon>
        <taxon>Rubiaceae</taxon>
        <taxon>Rubioideae</taxon>
        <taxon>Spermacoceae</taxon>
        <taxon>Hedyotis-Oldenlandia complex</taxon>
        <taxon>Oldenlandia</taxon>
    </lineage>
</organism>
<proteinExistence type="inferred from homology"/>
<accession>A0AAV1CM61</accession>
<name>A0AAV1CM61_OLDCO</name>
<evidence type="ECO:0000256" key="1">
    <source>
        <dbReference type="ARBA" id="ARBA00007148"/>
    </source>
</evidence>
<keyword evidence="3" id="KW-0445">Lipid transport</keyword>
<dbReference type="InterPro" id="IPR036497">
    <property type="entry name" value="GLTP_sf"/>
</dbReference>
<evidence type="ECO:0000256" key="2">
    <source>
        <dbReference type="ARBA" id="ARBA00022448"/>
    </source>
</evidence>
<dbReference type="GO" id="GO:1902387">
    <property type="term" value="F:ceramide 1-phosphate binding"/>
    <property type="evidence" value="ECO:0007669"/>
    <property type="project" value="TreeGrafter"/>
</dbReference>